<dbReference type="EMBL" id="RYZW01000158">
    <property type="protein sequence ID" value="TDZ40542.1"/>
    <property type="molecule type" value="Genomic_DNA"/>
</dbReference>
<accession>A0A4R8QND5</accession>
<dbReference type="Proteomes" id="UP000295703">
    <property type="component" value="Unassembled WGS sequence"/>
</dbReference>
<feature type="transmembrane region" description="Helical" evidence="1">
    <location>
        <begin position="6"/>
        <end position="26"/>
    </location>
</feature>
<keyword evidence="3" id="KW-1185">Reference proteome</keyword>
<evidence type="ECO:0000313" key="3">
    <source>
        <dbReference type="Proteomes" id="UP000295703"/>
    </source>
</evidence>
<keyword evidence="1" id="KW-1133">Transmembrane helix</keyword>
<protein>
    <submittedName>
        <fullName evidence="2">Uncharacterized protein</fullName>
    </submittedName>
</protein>
<reference evidence="2 3" key="1">
    <citation type="submission" date="2018-12" db="EMBL/GenBank/DDBJ databases">
        <title>Genome sequence and assembly of Colletotrichum trifolii.</title>
        <authorList>
            <person name="Gan P."/>
            <person name="Shirasu K."/>
        </authorList>
    </citation>
    <scope>NUCLEOTIDE SEQUENCE [LARGE SCALE GENOMIC DNA]</scope>
    <source>
        <strain evidence="2 3">543-2</strain>
    </source>
</reference>
<name>A0A4R8QND5_COLTR</name>
<evidence type="ECO:0000313" key="2">
    <source>
        <dbReference type="EMBL" id="TDZ40542.1"/>
    </source>
</evidence>
<keyword evidence="1" id="KW-0472">Membrane</keyword>
<keyword evidence="1" id="KW-0812">Transmembrane</keyword>
<proteinExistence type="predicted"/>
<gene>
    <name evidence="2" type="ORF">CTRI78_v010258</name>
</gene>
<evidence type="ECO:0000256" key="1">
    <source>
        <dbReference type="SAM" id="Phobius"/>
    </source>
</evidence>
<dbReference type="AlphaFoldDB" id="A0A4R8QND5"/>
<comment type="caution">
    <text evidence="2">The sequence shown here is derived from an EMBL/GenBank/DDBJ whole genome shotgun (WGS) entry which is preliminary data.</text>
</comment>
<sequence>MSPYVVDHLTITTIINIVIVVILIFASRLLSTFESRRSPLKPTTTQLTSLFYAAILMASGASAIRCSGTLTYCTGSACLCFADGIAESLDKICRDQGFERSLGPSKTTIGDCCSGA</sequence>
<organism evidence="2 3">
    <name type="scientific">Colletotrichum trifolii</name>
    <dbReference type="NCBI Taxonomy" id="5466"/>
    <lineage>
        <taxon>Eukaryota</taxon>
        <taxon>Fungi</taxon>
        <taxon>Dikarya</taxon>
        <taxon>Ascomycota</taxon>
        <taxon>Pezizomycotina</taxon>
        <taxon>Sordariomycetes</taxon>
        <taxon>Hypocreomycetidae</taxon>
        <taxon>Glomerellales</taxon>
        <taxon>Glomerellaceae</taxon>
        <taxon>Colletotrichum</taxon>
        <taxon>Colletotrichum orbiculare species complex</taxon>
    </lineage>
</organism>